<protein>
    <submittedName>
        <fullName evidence="1">Uncharacterized protein</fullName>
    </submittedName>
</protein>
<dbReference type="HOGENOM" id="CLU_2083957_0_0_6"/>
<gene>
    <name evidence="1" type="ordered locus">XF_1991</name>
</gene>
<accession>Q9PBZ4</accession>
<dbReference type="AlphaFoldDB" id="Q9PBZ4"/>
<dbReference type="EMBL" id="AE003849">
    <property type="protein sequence ID" value="AAF84793.1"/>
    <property type="molecule type" value="Genomic_DNA"/>
</dbReference>
<name>Q9PBZ4_XYLFA</name>
<evidence type="ECO:0000313" key="1">
    <source>
        <dbReference type="EMBL" id="AAF84793.1"/>
    </source>
</evidence>
<dbReference type="PIR" id="B82614">
    <property type="entry name" value="B82614"/>
</dbReference>
<dbReference type="RefSeq" id="WP_010894449.1">
    <property type="nucleotide sequence ID" value="NC_002488.3"/>
</dbReference>
<evidence type="ECO:0000313" key="2">
    <source>
        <dbReference type="Proteomes" id="UP000000812"/>
    </source>
</evidence>
<sequence length="117" mass="12972">MEGFVQRQTLQLDALLSVIYELVHPASAELFMDVNNDYLYASKHNSQILCLLISVAPTHSLPRLASICCGFYGTWSEYCLVSFWDVCPWSLAADPNESFLFFGSSFVSVVAVCCTSA</sequence>
<dbReference type="Proteomes" id="UP000000812">
    <property type="component" value="Chromosome"/>
</dbReference>
<dbReference type="KEGG" id="xfa:XF_1991"/>
<reference evidence="1 2" key="1">
    <citation type="journal article" date="2000" name="Nature">
        <title>The genome sequence of the plant pathogen Xylella fastidiosa.</title>
        <authorList>
            <person name="Simpson A.J."/>
            <person name="Reinach F.C."/>
            <person name="Arruda P."/>
            <person name="Abreu F.A."/>
            <person name="Acencio M."/>
            <person name="Alvarenga R."/>
            <person name="Alves L.M."/>
            <person name="Araya J.E."/>
            <person name="Baia G.S."/>
            <person name="Baptista C.S."/>
            <person name="Barros M.H."/>
            <person name="Bonaccorsi E.D."/>
            <person name="Bordin S."/>
            <person name="Bove J.M."/>
            <person name="Briones M.R."/>
            <person name="Bueno M.R."/>
            <person name="Camargo A.A."/>
            <person name="Camargo L.E."/>
            <person name="Carraro D.M."/>
            <person name="Carrer H."/>
            <person name="Colauto N.B."/>
            <person name="Colombo C."/>
            <person name="Costa F.F."/>
            <person name="Costa M.C."/>
            <person name="Costa-Neto C.M."/>
            <person name="Coutinho L.L."/>
            <person name="Cristofani M."/>
            <person name="Dias-Neto E."/>
            <person name="Docena C."/>
            <person name="El-Dorry H."/>
            <person name="Facincani A.P."/>
            <person name="Ferreira A.J."/>
            <person name="Ferreira V.C."/>
            <person name="Ferro J.A."/>
            <person name="Fraga J.S."/>
            <person name="Franca S.C."/>
            <person name="Franco M.C."/>
            <person name="Frohme M."/>
            <person name="Furlan L.R."/>
            <person name="Garnier M."/>
            <person name="Goldman G.H."/>
            <person name="Goldman M.H."/>
            <person name="Gomes S.L."/>
            <person name="Gruber A."/>
            <person name="Ho P.L."/>
            <person name="Hoheisel J.D."/>
            <person name="Junqueira M.L."/>
            <person name="Kemper E.L."/>
            <person name="Kitajima J.P."/>
            <person name="Krieger J.E."/>
            <person name="Kuramae E.E."/>
            <person name="Laigret F."/>
            <person name="Lambais M.R."/>
            <person name="Leite L.C."/>
            <person name="Lemos E.G."/>
            <person name="Lemos M.V."/>
            <person name="Lopes S.A."/>
            <person name="Lopes C.R."/>
            <person name="Machado J.A."/>
            <person name="Machado M.A."/>
            <person name="Madeira A.M."/>
            <person name="Madeira H.M."/>
            <person name="Marino C.L."/>
            <person name="Marques M.V."/>
            <person name="Martins E.A."/>
            <person name="Martins E.M."/>
            <person name="Matsukuma A.Y."/>
            <person name="Menck C.F."/>
            <person name="Miracca E.C."/>
            <person name="Miyaki C.Y."/>
            <person name="Monteriro-Vitorello C.B."/>
            <person name="Moon D.H."/>
            <person name="Nagai M.A."/>
            <person name="Nascimento A.L."/>
            <person name="Netto L.E."/>
            <person name="Nhani A.Jr."/>
            <person name="Nobrega F.G."/>
            <person name="Nunes L.R."/>
            <person name="Oliveira M.A."/>
            <person name="de Oliveira M.C."/>
            <person name="de Oliveira R.C."/>
            <person name="Palmieri D.A."/>
            <person name="Paris A."/>
            <person name="Peixoto B.R."/>
            <person name="Pereira G.A."/>
            <person name="Pereira H.A.Jr."/>
            <person name="Pesquero J.B."/>
            <person name="Quaggio R.B."/>
            <person name="Roberto P.G."/>
            <person name="Rodrigues V."/>
            <person name="de M Rosa A.J."/>
            <person name="de Rosa V.E.Jr."/>
            <person name="de Sa R.G."/>
            <person name="Santelli R.V."/>
            <person name="Sawasaki H.E."/>
            <person name="da Silva A.C."/>
            <person name="da Silva A.M."/>
            <person name="da Silva F.R."/>
            <person name="da Silva W.A.Jr."/>
            <person name="da Silveira J.F."/>
            <person name="Silvestri M.L."/>
            <person name="Siqueira W.J."/>
            <person name="de Souza A.A."/>
            <person name="de Souza A.P."/>
            <person name="Terenzi M.F."/>
            <person name="Truffi D."/>
            <person name="Tsai S.M."/>
            <person name="Tsuhako M.H."/>
            <person name="Vallada H."/>
            <person name="Van Sluys M.A."/>
            <person name="Verjovski-Almeida S."/>
            <person name="Vettore A.L."/>
            <person name="Zago M.A."/>
            <person name="Zatz M."/>
            <person name="Meidanis J."/>
            <person name="Setubal J.C."/>
        </authorList>
    </citation>
    <scope>NUCLEOTIDE SEQUENCE [LARGE SCALE GENOMIC DNA]</scope>
    <source>
        <strain evidence="1 2">9a5c</strain>
    </source>
</reference>
<organism evidence="1 2">
    <name type="scientific">Xylella fastidiosa (strain 9a5c)</name>
    <dbReference type="NCBI Taxonomy" id="160492"/>
    <lineage>
        <taxon>Bacteria</taxon>
        <taxon>Pseudomonadati</taxon>
        <taxon>Pseudomonadota</taxon>
        <taxon>Gammaproteobacteria</taxon>
        <taxon>Lysobacterales</taxon>
        <taxon>Lysobacteraceae</taxon>
        <taxon>Xylella</taxon>
    </lineage>
</organism>
<proteinExistence type="predicted"/>